<feature type="transmembrane region" description="Helical" evidence="8">
    <location>
        <begin position="70"/>
        <end position="89"/>
    </location>
</feature>
<dbReference type="Proteomes" id="UP000253728">
    <property type="component" value="Unassembled WGS sequence"/>
</dbReference>
<evidence type="ECO:0000256" key="3">
    <source>
        <dbReference type="ARBA" id="ARBA00022448"/>
    </source>
</evidence>
<comment type="similarity">
    <text evidence="2">Belongs to the binding-protein-dependent transport system permease family. CysTW subfamily.</text>
</comment>
<evidence type="ECO:0000313" key="10">
    <source>
        <dbReference type="EMBL" id="SSZ30661.1"/>
    </source>
</evidence>
<keyword evidence="5 8" id="KW-0812">Transmembrane</keyword>
<proteinExistence type="inferred from homology"/>
<evidence type="ECO:0000256" key="1">
    <source>
        <dbReference type="ARBA" id="ARBA00004651"/>
    </source>
</evidence>
<protein>
    <submittedName>
        <fullName evidence="10">Spermidine/putrescine transport system permease protein PotB</fullName>
    </submittedName>
</protein>
<evidence type="ECO:0000256" key="8">
    <source>
        <dbReference type="RuleBase" id="RU363032"/>
    </source>
</evidence>
<feature type="domain" description="ABC transmembrane type-1" evidence="9">
    <location>
        <begin position="66"/>
        <end position="274"/>
    </location>
</feature>
<dbReference type="PANTHER" id="PTHR42929">
    <property type="entry name" value="INNER MEMBRANE ABC TRANSPORTER PERMEASE PROTEIN YDCU-RELATED-RELATED"/>
    <property type="match status" value="1"/>
</dbReference>
<dbReference type="NCBIfam" id="NF007044">
    <property type="entry name" value="PRK09497.1"/>
    <property type="match status" value="1"/>
</dbReference>
<dbReference type="AlphaFoldDB" id="A0A336N927"/>
<dbReference type="GO" id="GO:0055085">
    <property type="term" value="P:transmembrane transport"/>
    <property type="evidence" value="ECO:0007669"/>
    <property type="project" value="InterPro"/>
</dbReference>
<dbReference type="InterPro" id="IPR035906">
    <property type="entry name" value="MetI-like_sf"/>
</dbReference>
<dbReference type="PANTHER" id="PTHR42929:SF1">
    <property type="entry name" value="INNER MEMBRANE ABC TRANSPORTER PERMEASE PROTEIN YDCU-RELATED"/>
    <property type="match status" value="1"/>
</dbReference>
<evidence type="ECO:0000313" key="11">
    <source>
        <dbReference type="Proteomes" id="UP000253728"/>
    </source>
</evidence>
<dbReference type="CDD" id="cd06261">
    <property type="entry name" value="TM_PBP2"/>
    <property type="match status" value="1"/>
</dbReference>
<feature type="transmembrane region" description="Helical" evidence="8">
    <location>
        <begin position="101"/>
        <end position="120"/>
    </location>
</feature>
<dbReference type="PROSITE" id="PS50928">
    <property type="entry name" value="ABC_TM1"/>
    <property type="match status" value="1"/>
</dbReference>
<evidence type="ECO:0000256" key="7">
    <source>
        <dbReference type="ARBA" id="ARBA00023136"/>
    </source>
</evidence>
<dbReference type="Pfam" id="PF00528">
    <property type="entry name" value="BPD_transp_1"/>
    <property type="match status" value="1"/>
</dbReference>
<organism evidence="10 11">
    <name type="scientific">Aggregatibacter aphrophilus</name>
    <name type="common">Haemophilus aphrophilus</name>
    <dbReference type="NCBI Taxonomy" id="732"/>
    <lineage>
        <taxon>Bacteria</taxon>
        <taxon>Pseudomonadati</taxon>
        <taxon>Pseudomonadota</taxon>
        <taxon>Gammaproteobacteria</taxon>
        <taxon>Pasteurellales</taxon>
        <taxon>Pasteurellaceae</taxon>
        <taxon>Aggregatibacter</taxon>
    </lineage>
</organism>
<keyword evidence="6 8" id="KW-1133">Transmembrane helix</keyword>
<dbReference type="GO" id="GO:0005886">
    <property type="term" value="C:plasma membrane"/>
    <property type="evidence" value="ECO:0007669"/>
    <property type="project" value="UniProtKB-SubCell"/>
</dbReference>
<name>A0A336N927_AGGAP</name>
<keyword evidence="7 8" id="KW-0472">Membrane</keyword>
<dbReference type="Gene3D" id="1.10.3720.10">
    <property type="entry name" value="MetI-like"/>
    <property type="match status" value="1"/>
</dbReference>
<evidence type="ECO:0000259" key="9">
    <source>
        <dbReference type="PROSITE" id="PS50928"/>
    </source>
</evidence>
<evidence type="ECO:0000256" key="6">
    <source>
        <dbReference type="ARBA" id="ARBA00022989"/>
    </source>
</evidence>
<dbReference type="EMBL" id="UFSP01000004">
    <property type="protein sequence ID" value="SSZ30661.1"/>
    <property type="molecule type" value="Genomic_DNA"/>
</dbReference>
<sequence length="292" mass="33062">MKIINNKFQKITVAIIFSWLIFFVLIPNLLVLVVSFLTRDSSNFYALPFNFDNYINLFNPLYAQVVWNSLYMSGIATIICLLIGYPFAFMVSKIHPKYRPLLLFLVVLPFWTNSLIRIYGMKIFLGVKGVLNTMLMDMGILSEPIRILNTEVAVIIGLVYLLLPFMILPLYSAIEKLDGRLLEAAKDLGANAIQRFFRVILPLTMPGIIAGCLLVLLPAMGMFYVADLLGGAKVLLVGNVIKSEFLISRNWPFGSAISIGLTILMALLIFVYYRANKLLNKKWSWNNKPFTT</sequence>
<feature type="transmembrane region" description="Helical" evidence="8">
    <location>
        <begin position="195"/>
        <end position="216"/>
    </location>
</feature>
<keyword evidence="3 8" id="KW-0813">Transport</keyword>
<evidence type="ECO:0000256" key="5">
    <source>
        <dbReference type="ARBA" id="ARBA00022692"/>
    </source>
</evidence>
<gene>
    <name evidence="10" type="primary">potB</name>
    <name evidence="10" type="ORF">NCTC5908_02495</name>
</gene>
<evidence type="ECO:0000256" key="4">
    <source>
        <dbReference type="ARBA" id="ARBA00022475"/>
    </source>
</evidence>
<keyword evidence="4" id="KW-1003">Cell membrane</keyword>
<dbReference type="STRING" id="732.ADJ80_06690"/>
<feature type="transmembrane region" description="Helical" evidence="8">
    <location>
        <begin position="253"/>
        <end position="273"/>
    </location>
</feature>
<feature type="transmembrane region" description="Helical" evidence="8">
    <location>
        <begin position="12"/>
        <end position="37"/>
    </location>
</feature>
<comment type="subcellular location">
    <subcellularLocation>
        <location evidence="1 8">Cell membrane</location>
        <topology evidence="1 8">Multi-pass membrane protein</topology>
    </subcellularLocation>
</comment>
<accession>A0A336N927</accession>
<feature type="transmembrane region" description="Helical" evidence="8">
    <location>
        <begin position="152"/>
        <end position="174"/>
    </location>
</feature>
<dbReference type="SUPFAM" id="SSF161098">
    <property type="entry name" value="MetI-like"/>
    <property type="match status" value="1"/>
</dbReference>
<reference evidence="10 11" key="1">
    <citation type="submission" date="2018-06" db="EMBL/GenBank/DDBJ databases">
        <authorList>
            <consortium name="Pathogen Informatics"/>
            <person name="Doyle S."/>
        </authorList>
    </citation>
    <scope>NUCLEOTIDE SEQUENCE [LARGE SCALE GENOMIC DNA]</scope>
    <source>
        <strain evidence="10 11">NCTC5908</strain>
    </source>
</reference>
<dbReference type="InterPro" id="IPR000515">
    <property type="entry name" value="MetI-like"/>
</dbReference>
<evidence type="ECO:0000256" key="2">
    <source>
        <dbReference type="ARBA" id="ARBA00007069"/>
    </source>
</evidence>